<evidence type="ECO:0000256" key="6">
    <source>
        <dbReference type="ARBA" id="ARBA00022679"/>
    </source>
</evidence>
<feature type="domain" description="AGC-kinase C-terminal" evidence="17">
    <location>
        <begin position="1116"/>
        <end position="1181"/>
    </location>
</feature>
<dbReference type="Pfam" id="PF00069">
    <property type="entry name" value="Pkinase"/>
    <property type="match status" value="2"/>
</dbReference>
<feature type="compositionally biased region" description="Basic and acidic residues" evidence="15">
    <location>
        <begin position="44"/>
        <end position="56"/>
    </location>
</feature>
<feature type="compositionally biased region" description="Basic and acidic residues" evidence="15">
    <location>
        <begin position="64"/>
        <end position="74"/>
    </location>
</feature>
<dbReference type="PROSITE" id="PS00108">
    <property type="entry name" value="PROTEIN_KINASE_ST"/>
    <property type="match status" value="1"/>
</dbReference>
<evidence type="ECO:0000256" key="4">
    <source>
        <dbReference type="ARBA" id="ARBA00022527"/>
    </source>
</evidence>
<keyword evidence="19" id="KW-1185">Reference proteome</keyword>
<dbReference type="InterPro" id="IPR045267">
    <property type="entry name" value="CDK11/PITSLRE_STKc"/>
</dbReference>
<keyword evidence="7 14" id="KW-0547">Nucleotide-binding</keyword>
<feature type="compositionally biased region" description="Basic and acidic residues" evidence="15">
    <location>
        <begin position="114"/>
        <end position="158"/>
    </location>
</feature>
<feature type="domain" description="Protein kinase" evidence="16">
    <location>
        <begin position="893"/>
        <end position="1181"/>
    </location>
</feature>
<sequence length="1181" mass="135523">LNLLFAELTITRFKSMSDEGELRDSDEEQTIRPATSVHQMNIYEFKRDRSSSERCEKKSRKRSGKTDRHFTKERVSHHRRGEANAGNSEGKRKSRIDSSPRRSSPADKNITRGHGTDRRGSSRKRESQGRLIRERESRDRKLNSEGRHSRHDSKEMYYHHTVSASSHRSRKETYKDVKKSERRSSRHRSRSRRTSSTSTNRRILSVEEKIENVELPVKKDSNQQKESVPSKIKRYSSVNIQAEVQLTPETSPIILGDDHESIGESLNEEKMLLQVLPTSSADQHTGLRSISAREALSESGEEAEADVARSQSSSSFGRKRSHSFSSSKSADAENENNIFDESKTADVATSSKNDDSPSDSIQKLPVYYPSIMGCRSVEEYHCLNRIEEGTYGVVYRAMEKRTGEIVALKRLKMEKEREGFPITSLREVNMLMKVGKHPNVVNVLEVVVGSSMDKIYLVMEYVEHDMKSLMETMKQPFLVGEVKTLTRQLLNGLYHLHDNWILHRDLKTSNLLLNHMGILKIGDFGLSREYGSPLRSYTPVVVTLWYRAPELLLGIKEYSTSIDVWSVGCIFGEFLTLKPLFAGKSEIEQMNKIFKMLGTPNETIWPGYSSLPGVKRMTFAEYPFSSLRKHFGATLSDKGFDLMNKLLTYDPKARISAFDAMAHEWFHEEPRPIHPSQFPTWPAKSQNRIRHNVCPRPPSGGKTFKDVNDDTNKELLEKLKIAPNQSRAAGFNLKFDMPKFRLWSITQMDPHHHHHHHHQQQQQQKHQRCGAGVTGTLMTTAHGHAAANDIANAIKEKTKKSCWNGGQNISISLVVRLANKTFNNHCKEKELSQPLRPPVPSASLPLSNAANSNTTVDCIQLDDTKSYSTTTVVESVVADDRQQQLQIDVDSKFERICTVGTGSYGRVYLARQRDSGKFYALKVMSFRKIVRSKQQNHVLSERKVLEKLNTPFAVKLHWAYHDAKCLYMLLDYVPGGELLSHIRFRKQFSNDVARFYAAEIVVALEYLHERGIVYRDLKPENNMDNVRYTRISRTRNSNWQRLQSSCGLVVTGKTPFEAPTAIELYQNIVYGDFKFTRQFERGARDIIRKFLRVEKSKRLGNTKEGILAVKNHRWFVSVNWDLVAHRRLQPPINPKVSHDGDAGNYHEYEEIDLNEFKESSDEDMRHFVDWDYNISLVLDEE</sequence>
<feature type="region of interest" description="Disordered" evidence="15">
    <location>
        <begin position="17"/>
        <end position="203"/>
    </location>
</feature>
<dbReference type="EC" id="2.7.11.22" evidence="3"/>
<evidence type="ECO:0000256" key="2">
    <source>
        <dbReference type="ARBA" id="ARBA00006485"/>
    </source>
</evidence>
<dbReference type="FunFam" id="3.30.200.20:FF:000054">
    <property type="entry name" value="Cyclin-dependent kinase 11B"/>
    <property type="match status" value="1"/>
</dbReference>
<dbReference type="GO" id="GO:0004691">
    <property type="term" value="F:cAMP-dependent protein kinase activity"/>
    <property type="evidence" value="ECO:0007669"/>
    <property type="project" value="TreeGrafter"/>
</dbReference>
<keyword evidence="10" id="KW-0131">Cell cycle</keyword>
<dbReference type="GO" id="GO:0004693">
    <property type="term" value="F:cyclin-dependent protein serine/threonine kinase activity"/>
    <property type="evidence" value="ECO:0007669"/>
    <property type="project" value="UniProtKB-EC"/>
</dbReference>
<accession>A0A0V0TGS4</accession>
<evidence type="ECO:0000256" key="9">
    <source>
        <dbReference type="ARBA" id="ARBA00022840"/>
    </source>
</evidence>
<comment type="similarity">
    <text evidence="2">Belongs to the protein kinase superfamily. CMGC Ser/Thr protein kinase family. CDC2/CDKX subfamily.</text>
</comment>
<dbReference type="SUPFAM" id="SSF56112">
    <property type="entry name" value="Protein kinase-like (PK-like)"/>
    <property type="match status" value="2"/>
</dbReference>
<feature type="non-terminal residue" evidence="18">
    <location>
        <position position="1"/>
    </location>
</feature>
<keyword evidence="8 18" id="KW-0418">Kinase</keyword>
<dbReference type="InterPro" id="IPR000719">
    <property type="entry name" value="Prot_kinase_dom"/>
</dbReference>
<dbReference type="InterPro" id="IPR017441">
    <property type="entry name" value="Protein_kinase_ATP_BS"/>
</dbReference>
<dbReference type="PANTHER" id="PTHR24353">
    <property type="entry name" value="CYCLIC NUCLEOTIDE-DEPENDENT PROTEIN KINASE"/>
    <property type="match status" value="1"/>
</dbReference>
<evidence type="ECO:0000256" key="7">
    <source>
        <dbReference type="ARBA" id="ARBA00022741"/>
    </source>
</evidence>
<keyword evidence="4" id="KW-0723">Serine/threonine-protein kinase</keyword>
<evidence type="ECO:0000259" key="16">
    <source>
        <dbReference type="PROSITE" id="PS50011"/>
    </source>
</evidence>
<feature type="compositionally biased region" description="Basic residues" evidence="15">
    <location>
        <begin position="184"/>
        <end position="193"/>
    </location>
</feature>
<feature type="region of interest" description="Disordered" evidence="15">
    <location>
        <begin position="294"/>
        <end position="361"/>
    </location>
</feature>
<gene>
    <name evidence="18" type="primary">CDK11B</name>
    <name evidence="18" type="ORF">T05_778</name>
</gene>
<dbReference type="GO" id="GO:0005952">
    <property type="term" value="C:cAMP-dependent protein kinase complex"/>
    <property type="evidence" value="ECO:0007669"/>
    <property type="project" value="TreeGrafter"/>
</dbReference>
<evidence type="ECO:0000313" key="19">
    <source>
        <dbReference type="Proteomes" id="UP000055048"/>
    </source>
</evidence>
<comment type="catalytic activity">
    <reaction evidence="12">
        <text>L-seryl-[protein] + ATP = O-phospho-L-seryl-[protein] + ADP + H(+)</text>
        <dbReference type="Rhea" id="RHEA:17989"/>
        <dbReference type="Rhea" id="RHEA-COMP:9863"/>
        <dbReference type="Rhea" id="RHEA-COMP:11604"/>
        <dbReference type="ChEBI" id="CHEBI:15378"/>
        <dbReference type="ChEBI" id="CHEBI:29999"/>
        <dbReference type="ChEBI" id="CHEBI:30616"/>
        <dbReference type="ChEBI" id="CHEBI:83421"/>
        <dbReference type="ChEBI" id="CHEBI:456216"/>
        <dbReference type="EC" id="2.7.11.22"/>
    </reaction>
</comment>
<dbReference type="InterPro" id="IPR008271">
    <property type="entry name" value="Ser/Thr_kinase_AS"/>
</dbReference>
<comment type="caution">
    <text evidence="18">The sequence shown here is derived from an EMBL/GenBank/DDBJ whole genome shotgun (WGS) entry which is preliminary data.</text>
</comment>
<dbReference type="AlphaFoldDB" id="A0A0V0TGS4"/>
<comment type="catalytic activity">
    <reaction evidence="11">
        <text>L-threonyl-[protein] + ATP = O-phospho-L-threonyl-[protein] + ADP + H(+)</text>
        <dbReference type="Rhea" id="RHEA:46608"/>
        <dbReference type="Rhea" id="RHEA-COMP:11060"/>
        <dbReference type="Rhea" id="RHEA-COMP:11605"/>
        <dbReference type="ChEBI" id="CHEBI:15378"/>
        <dbReference type="ChEBI" id="CHEBI:30013"/>
        <dbReference type="ChEBI" id="CHEBI:30616"/>
        <dbReference type="ChEBI" id="CHEBI:61977"/>
        <dbReference type="ChEBI" id="CHEBI:456216"/>
        <dbReference type="EC" id="2.7.11.22"/>
    </reaction>
</comment>
<evidence type="ECO:0000259" key="17">
    <source>
        <dbReference type="PROSITE" id="PS51285"/>
    </source>
</evidence>
<dbReference type="InterPro" id="IPR000961">
    <property type="entry name" value="AGC-kinase_C"/>
</dbReference>
<dbReference type="GO" id="GO:0005524">
    <property type="term" value="F:ATP binding"/>
    <property type="evidence" value="ECO:0007669"/>
    <property type="project" value="UniProtKB-UniRule"/>
</dbReference>
<dbReference type="Proteomes" id="UP000055048">
    <property type="component" value="Unassembled WGS sequence"/>
</dbReference>
<evidence type="ECO:0000256" key="14">
    <source>
        <dbReference type="PROSITE-ProRule" id="PRU10141"/>
    </source>
</evidence>
<evidence type="ECO:0000256" key="5">
    <source>
        <dbReference type="ARBA" id="ARBA00022553"/>
    </source>
</evidence>
<evidence type="ECO:0000256" key="15">
    <source>
        <dbReference type="SAM" id="MobiDB-lite"/>
    </source>
</evidence>
<proteinExistence type="inferred from homology"/>
<evidence type="ECO:0000256" key="8">
    <source>
        <dbReference type="ARBA" id="ARBA00022777"/>
    </source>
</evidence>
<dbReference type="Gene3D" id="3.30.200.20">
    <property type="entry name" value="Phosphorylase Kinase, domain 1"/>
    <property type="match status" value="3"/>
</dbReference>
<evidence type="ECO:0000256" key="12">
    <source>
        <dbReference type="ARBA" id="ARBA00048367"/>
    </source>
</evidence>
<dbReference type="Gene3D" id="1.10.510.10">
    <property type="entry name" value="Transferase(Phosphotransferase) domain 1"/>
    <property type="match status" value="3"/>
</dbReference>
<feature type="compositionally biased region" description="Basic and acidic residues" evidence="15">
    <location>
        <begin position="89"/>
        <end position="100"/>
    </location>
</feature>
<comment type="cofactor">
    <cofactor evidence="1">
        <name>Mg(2+)</name>
        <dbReference type="ChEBI" id="CHEBI:18420"/>
    </cofactor>
</comment>
<feature type="compositionally biased region" description="Basic and acidic residues" evidence="15">
    <location>
        <begin position="171"/>
        <end position="183"/>
    </location>
</feature>
<evidence type="ECO:0000256" key="1">
    <source>
        <dbReference type="ARBA" id="ARBA00001946"/>
    </source>
</evidence>
<dbReference type="SMART" id="SM00220">
    <property type="entry name" value="S_TKc"/>
    <property type="match status" value="2"/>
</dbReference>
<protein>
    <recommendedName>
        <fullName evidence="3">cyclin-dependent kinase</fullName>
        <ecNumber evidence="3">2.7.11.22</ecNumber>
    </recommendedName>
    <alternativeName>
        <fullName evidence="13">Galactosyltransferase-associated protein kinase p58/GTA</fullName>
    </alternativeName>
</protein>
<dbReference type="PROSITE" id="PS00107">
    <property type="entry name" value="PROTEIN_KINASE_ATP"/>
    <property type="match status" value="1"/>
</dbReference>
<dbReference type="FunFam" id="1.10.510.10:FF:000124">
    <property type="entry name" value="cyclin-dependent kinase 11B isoform X1"/>
    <property type="match status" value="1"/>
</dbReference>
<feature type="domain" description="Protein kinase" evidence="16">
    <location>
        <begin position="380"/>
        <end position="666"/>
    </location>
</feature>
<feature type="binding site" evidence="14">
    <location>
        <position position="922"/>
    </location>
    <ligand>
        <name>ATP</name>
        <dbReference type="ChEBI" id="CHEBI:30616"/>
    </ligand>
</feature>
<reference evidence="18 19" key="1">
    <citation type="submission" date="2015-01" db="EMBL/GenBank/DDBJ databases">
        <title>Evolution of Trichinella species and genotypes.</title>
        <authorList>
            <person name="Korhonen P.K."/>
            <person name="Edoardo P."/>
            <person name="Giuseppe L.R."/>
            <person name="Gasser R.B."/>
        </authorList>
    </citation>
    <scope>NUCLEOTIDE SEQUENCE [LARGE SCALE GENOMIC DNA]</scope>
    <source>
        <strain evidence="18">ISS417</strain>
    </source>
</reference>
<feature type="compositionally biased region" description="Low complexity" evidence="15">
    <location>
        <begin position="194"/>
        <end position="203"/>
    </location>
</feature>
<organism evidence="18 19">
    <name type="scientific">Trichinella murrelli</name>
    <dbReference type="NCBI Taxonomy" id="144512"/>
    <lineage>
        <taxon>Eukaryota</taxon>
        <taxon>Metazoa</taxon>
        <taxon>Ecdysozoa</taxon>
        <taxon>Nematoda</taxon>
        <taxon>Enoplea</taxon>
        <taxon>Dorylaimia</taxon>
        <taxon>Trichinellida</taxon>
        <taxon>Trichinellidae</taxon>
        <taxon>Trichinella</taxon>
    </lineage>
</organism>
<evidence type="ECO:0000256" key="13">
    <source>
        <dbReference type="ARBA" id="ARBA00079859"/>
    </source>
</evidence>
<dbReference type="PANTHER" id="PTHR24353:SF37">
    <property type="entry name" value="CAMP-DEPENDENT PROTEIN KINASE CATALYTIC SUBUNIT PRKX"/>
    <property type="match status" value="1"/>
</dbReference>
<dbReference type="SMART" id="SM00133">
    <property type="entry name" value="S_TK_X"/>
    <property type="match status" value="1"/>
</dbReference>
<dbReference type="CDD" id="cd07843">
    <property type="entry name" value="STKc_CDC2L1"/>
    <property type="match status" value="1"/>
</dbReference>
<evidence type="ECO:0000256" key="10">
    <source>
        <dbReference type="ARBA" id="ARBA00023306"/>
    </source>
</evidence>
<name>A0A0V0TGS4_9BILA</name>
<keyword evidence="6" id="KW-0808">Transferase</keyword>
<evidence type="ECO:0000313" key="18">
    <source>
        <dbReference type="EMBL" id="KRX38196.1"/>
    </source>
</evidence>
<keyword evidence="9 14" id="KW-0067">ATP-binding</keyword>
<dbReference type="GO" id="GO:0005634">
    <property type="term" value="C:nucleus"/>
    <property type="evidence" value="ECO:0007669"/>
    <property type="project" value="UniProtKB-ARBA"/>
</dbReference>
<dbReference type="EMBL" id="JYDJ01000278">
    <property type="protein sequence ID" value="KRX38196.1"/>
    <property type="molecule type" value="Genomic_DNA"/>
</dbReference>
<keyword evidence="5" id="KW-0597">Phosphoprotein</keyword>
<dbReference type="InterPro" id="IPR011009">
    <property type="entry name" value="Kinase-like_dom_sf"/>
</dbReference>
<evidence type="ECO:0000256" key="11">
    <source>
        <dbReference type="ARBA" id="ARBA00047811"/>
    </source>
</evidence>
<dbReference type="PROSITE" id="PS51285">
    <property type="entry name" value="AGC_KINASE_CTER"/>
    <property type="match status" value="1"/>
</dbReference>
<dbReference type="PROSITE" id="PS50011">
    <property type="entry name" value="PROTEIN_KINASE_DOM"/>
    <property type="match status" value="2"/>
</dbReference>
<evidence type="ECO:0000256" key="3">
    <source>
        <dbReference type="ARBA" id="ARBA00012425"/>
    </source>
</evidence>